<keyword evidence="3" id="KW-1185">Reference proteome</keyword>
<comment type="caution">
    <text evidence="2">The sequence shown here is derived from an EMBL/GenBank/DDBJ whole genome shotgun (WGS) entry which is preliminary data.</text>
</comment>
<evidence type="ECO:0000313" key="2">
    <source>
        <dbReference type="EMBL" id="KAG2498878.1"/>
    </source>
</evidence>
<dbReference type="Pfam" id="PF00149">
    <property type="entry name" value="Metallophos"/>
    <property type="match status" value="1"/>
</dbReference>
<dbReference type="InterPro" id="IPR004843">
    <property type="entry name" value="Calcineurin-like_PHP"/>
</dbReference>
<reference evidence="2" key="1">
    <citation type="journal article" date="2020" name="bioRxiv">
        <title>Comparative genomics of Chlamydomonas.</title>
        <authorList>
            <person name="Craig R.J."/>
            <person name="Hasan A.R."/>
            <person name="Ness R.W."/>
            <person name="Keightley P.D."/>
        </authorList>
    </citation>
    <scope>NUCLEOTIDE SEQUENCE</scope>
    <source>
        <strain evidence="2">CCAP 11/70</strain>
    </source>
</reference>
<protein>
    <recommendedName>
        <fullName evidence="1">Calcineurin-like phosphoesterase domain-containing protein</fullName>
    </recommendedName>
</protein>
<dbReference type="GO" id="GO:0016787">
    <property type="term" value="F:hydrolase activity"/>
    <property type="evidence" value="ECO:0007669"/>
    <property type="project" value="InterPro"/>
</dbReference>
<dbReference type="Gene3D" id="3.60.21.10">
    <property type="match status" value="1"/>
</dbReference>
<evidence type="ECO:0000313" key="3">
    <source>
        <dbReference type="Proteomes" id="UP000612055"/>
    </source>
</evidence>
<dbReference type="PANTHER" id="PTHR12905">
    <property type="entry name" value="METALLOPHOSPHOESTERASE"/>
    <property type="match status" value="1"/>
</dbReference>
<dbReference type="EMBL" id="JAEHOE010000008">
    <property type="protein sequence ID" value="KAG2498878.1"/>
    <property type="molecule type" value="Genomic_DNA"/>
</dbReference>
<dbReference type="AlphaFoldDB" id="A0A835YCR4"/>
<dbReference type="SUPFAM" id="SSF56300">
    <property type="entry name" value="Metallo-dependent phosphatases"/>
    <property type="match status" value="1"/>
</dbReference>
<gene>
    <name evidence="2" type="ORF">HYH03_003070</name>
</gene>
<dbReference type="InterPro" id="IPR051693">
    <property type="entry name" value="UPF0046_metallophosphoest"/>
</dbReference>
<dbReference type="OrthoDB" id="630188at2759"/>
<proteinExistence type="predicted"/>
<dbReference type="Proteomes" id="UP000612055">
    <property type="component" value="Unassembled WGS sequence"/>
</dbReference>
<organism evidence="2 3">
    <name type="scientific">Edaphochlamys debaryana</name>
    <dbReference type="NCBI Taxonomy" id="47281"/>
    <lineage>
        <taxon>Eukaryota</taxon>
        <taxon>Viridiplantae</taxon>
        <taxon>Chlorophyta</taxon>
        <taxon>core chlorophytes</taxon>
        <taxon>Chlorophyceae</taxon>
        <taxon>CS clade</taxon>
        <taxon>Chlamydomonadales</taxon>
        <taxon>Chlamydomonadales incertae sedis</taxon>
        <taxon>Edaphochlamys</taxon>
    </lineage>
</organism>
<feature type="domain" description="Calcineurin-like phosphoesterase" evidence="1">
    <location>
        <begin position="2"/>
        <end position="154"/>
    </location>
</feature>
<evidence type="ECO:0000259" key="1">
    <source>
        <dbReference type="Pfam" id="PF00149"/>
    </source>
</evidence>
<dbReference type="InterPro" id="IPR029052">
    <property type="entry name" value="Metallo-depent_PP-like"/>
</dbReference>
<name>A0A835YCR4_9CHLO</name>
<accession>A0A835YCR4</accession>
<sequence length="206" mass="22906">MLLFAGDAALGSDAEAQMFERWLAGLPITGPKVMTWGNMDTVTKGNPTDPQRLPSATLIVDAIKEVNGYRIFGSPWSLRFAGAYQLDHDALQLEAFWAKLLPPDSDVDIILTHGPPFGVADKTRGKNRGDRGLLRAVQDLVKPPLMWVTGHIHEQYGEHRVPHPKVPEGIPLVNAAAFYAQYPEHKAKVQPKRYQLPEVKLLKDEL</sequence>
<dbReference type="PANTHER" id="PTHR12905:SF0">
    <property type="entry name" value="CALCINEURIN-LIKE PHOSPHOESTERASE DOMAIN-CONTAINING PROTEIN"/>
    <property type="match status" value="1"/>
</dbReference>